<protein>
    <submittedName>
        <fullName evidence="1">Uncharacterized protein</fullName>
    </submittedName>
</protein>
<proteinExistence type="predicted"/>
<evidence type="ECO:0000313" key="1">
    <source>
        <dbReference type="EMBL" id="XAG69342.1"/>
    </source>
</evidence>
<name>A0AAU6U7Y7_UNCXX</name>
<dbReference type="AlphaFoldDB" id="A0AAU6U7Y7"/>
<reference evidence="1" key="1">
    <citation type="submission" date="2022-03" db="EMBL/GenBank/DDBJ databases">
        <title>Sea Food Isolates.</title>
        <authorList>
            <person name="Li c."/>
        </authorList>
    </citation>
    <scope>NUCLEOTIDE SEQUENCE</scope>
    <source>
        <strain evidence="1">19CA06SA08-2</strain>
    </source>
</reference>
<sequence>MKTSYDDVRQSAMTMDIRRCQFCLAYLNNTRRIPIANCDQNDIHSCQMAIDDMISTVTSNKNERSHLIAELEQACAANILPISHFDWFKEDTRAAFWLWAYIYQTEDNTLGIPFKNNSFDNMYNRLGLSSSPCNHQGRLSLIITFMDRFTVSPQAIGFKENLLERLKEKWKYVYAQPIPLKWLPNEEASVQWAWESLQKHFPLTFGANTSMFSSARQLTHWFTPYNHDERLLAVRAALDLWVDAPDSKRLFLLNLNKAWNQRKLRQQRTDKKAVNTYLRNETKAHLDSLAAHYNMRISDVLEMLIKERHQQIKSSS</sequence>
<organism evidence="1">
    <name type="scientific">bacterium 19CA06SA08-2</name>
    <dbReference type="NCBI Taxonomy" id="2920658"/>
    <lineage>
        <taxon>Bacteria</taxon>
    </lineage>
</organism>
<dbReference type="EMBL" id="CP095353">
    <property type="protein sequence ID" value="XAG69342.1"/>
    <property type="molecule type" value="Genomic_DNA"/>
</dbReference>
<gene>
    <name evidence="1" type="ORF">MRM75_22660</name>
</gene>
<accession>A0AAU6U7Y7</accession>